<reference evidence="10" key="1">
    <citation type="journal article" date="2014" name="Nat. Genet.">
        <title>A reference genome for common bean and genome-wide analysis of dual domestications.</title>
        <authorList>
            <person name="Schmutz J."/>
            <person name="McClean P.E."/>
            <person name="Mamidi S."/>
            <person name="Wu G.A."/>
            <person name="Cannon S.B."/>
            <person name="Grimwood J."/>
            <person name="Jenkins J."/>
            <person name="Shu S."/>
            <person name="Song Q."/>
            <person name="Chavarro C."/>
            <person name="Torres-Torres M."/>
            <person name="Geffroy V."/>
            <person name="Moghaddam S.M."/>
            <person name="Gao D."/>
            <person name="Abernathy B."/>
            <person name="Barry K."/>
            <person name="Blair M."/>
            <person name="Brick M.A."/>
            <person name="Chovatia M."/>
            <person name="Gepts P."/>
            <person name="Goodstein D.M."/>
            <person name="Gonzales M."/>
            <person name="Hellsten U."/>
            <person name="Hyten D.L."/>
            <person name="Jia G."/>
            <person name="Kelly J.D."/>
            <person name="Kudrna D."/>
            <person name="Lee R."/>
            <person name="Richard M.M."/>
            <person name="Miklas P.N."/>
            <person name="Osorno J.M."/>
            <person name="Rodrigues J."/>
            <person name="Thareau V."/>
            <person name="Urrea C.A."/>
            <person name="Wang M."/>
            <person name="Yu Y."/>
            <person name="Zhang M."/>
            <person name="Wing R.A."/>
            <person name="Cregan P.B."/>
            <person name="Rokhsar D.S."/>
            <person name="Jackson S.A."/>
        </authorList>
    </citation>
    <scope>NUCLEOTIDE SEQUENCE [LARGE SCALE GENOMIC DNA]</scope>
    <source>
        <strain evidence="10">cv. G19833</strain>
    </source>
</reference>
<dbReference type="Gene3D" id="1.20.5.170">
    <property type="match status" value="1"/>
</dbReference>
<feature type="compositionally biased region" description="Low complexity" evidence="7">
    <location>
        <begin position="89"/>
        <end position="129"/>
    </location>
</feature>
<evidence type="ECO:0000256" key="2">
    <source>
        <dbReference type="ARBA" id="ARBA00023015"/>
    </source>
</evidence>
<keyword evidence="3" id="KW-0238">DNA-binding</keyword>
<proteinExistence type="predicted"/>
<keyword evidence="4" id="KW-0804">Transcription</keyword>
<sequence>MTRRVESMEGVDQSNMKRNGCVFGSSSGANLRPPNRLNNAVAISQMGVAENQKPYGIPPSYPNTNISPSSPYPQFFGSQSHSNSVSQRLGSPNLSSASSHSRSLSQPPFFSLDSLPPLSPSPYREPSLSDPISTDVSAEESLVNPHAPLPNRGPALQLGHSLPPRKGHRRSSSDSPLGISDFIQSAPQLVPSRTWSDRDGSRGGNSGYEKPIQLVLKEPIKDMDRADGFGVEPMVGRKEDDALDDLFSAYMNLDNIDGLNFSGMEDKDLDSRTSGSKTVESSDNEVESHANGKTTGAQGASSSCSEERREGVKRSSDGDIAPGSRHRRSFSLDSSIGNFHIGDESPKLPPLQNRGGQHSPSNSMDGKTSETSIEFGNGEFSSEELKKIKENDKLAEIAMADPKRAKRILANRLSAARSKERKMRYISELELKVQTLQTETTTLSTQFTKLQMDNSELKSENNEYKLRIQAFEQQSQLKDALNETLDAEVRRLRRMVAELGGETLLSSRMAQQLAISQQMFPLQQHQQHPNQLRHAQLHNNHSQEQTQTQSQRQNGKATAY</sequence>
<feature type="coiled-coil region" evidence="6">
    <location>
        <begin position="419"/>
        <end position="502"/>
    </location>
</feature>
<feature type="compositionally biased region" description="Polar residues" evidence="7">
    <location>
        <begin position="182"/>
        <end position="194"/>
    </location>
</feature>
<dbReference type="SMR" id="V7CUX1"/>
<dbReference type="PROSITE" id="PS50217">
    <property type="entry name" value="BZIP"/>
    <property type="match status" value="1"/>
</dbReference>
<dbReference type="GO" id="GO:0003700">
    <property type="term" value="F:DNA-binding transcription factor activity"/>
    <property type="evidence" value="ECO:0007669"/>
    <property type="project" value="InterPro"/>
</dbReference>
<dbReference type="GO" id="GO:0005634">
    <property type="term" value="C:nucleus"/>
    <property type="evidence" value="ECO:0007669"/>
    <property type="project" value="UniProtKB-SubCell"/>
</dbReference>
<dbReference type="FunFam" id="1.20.5.170:FF:000130">
    <property type="entry name" value="Transcription factor VIP1 isoform A"/>
    <property type="match status" value="1"/>
</dbReference>
<feature type="compositionally biased region" description="Polar residues" evidence="7">
    <location>
        <begin position="291"/>
        <end position="304"/>
    </location>
</feature>
<dbReference type="InterPro" id="IPR004827">
    <property type="entry name" value="bZIP"/>
</dbReference>
<gene>
    <name evidence="9" type="ORF">PHAVU_001G009000g</name>
</gene>
<dbReference type="AlphaFoldDB" id="V7CUX1"/>
<feature type="region of interest" description="Disordered" evidence="7">
    <location>
        <begin position="1"/>
        <end position="36"/>
    </location>
</feature>
<dbReference type="eggNOG" id="ENOG502QRIA">
    <property type="taxonomic scope" value="Eukaryota"/>
</dbReference>
<dbReference type="SMART" id="SM00338">
    <property type="entry name" value="BRLZ"/>
    <property type="match status" value="1"/>
</dbReference>
<feature type="domain" description="BZIP" evidence="8">
    <location>
        <begin position="401"/>
        <end position="464"/>
    </location>
</feature>
<evidence type="ECO:0000256" key="3">
    <source>
        <dbReference type="ARBA" id="ARBA00023125"/>
    </source>
</evidence>
<dbReference type="InterPro" id="IPR044759">
    <property type="entry name" value="bZIP_RF2"/>
</dbReference>
<feature type="compositionally biased region" description="Polar residues" evidence="7">
    <location>
        <begin position="272"/>
        <end position="281"/>
    </location>
</feature>
<keyword evidence="5" id="KW-0539">Nucleus</keyword>
<dbReference type="Proteomes" id="UP000000226">
    <property type="component" value="Chromosome 1"/>
</dbReference>
<evidence type="ECO:0000256" key="1">
    <source>
        <dbReference type="ARBA" id="ARBA00004123"/>
    </source>
</evidence>
<evidence type="ECO:0000256" key="7">
    <source>
        <dbReference type="SAM" id="MobiDB-lite"/>
    </source>
</evidence>
<dbReference type="PhylomeDB" id="V7CUX1"/>
<dbReference type="EMBL" id="CM002288">
    <property type="protein sequence ID" value="ESW32686.1"/>
    <property type="molecule type" value="Genomic_DNA"/>
</dbReference>
<feature type="compositionally biased region" description="Low complexity" evidence="7">
    <location>
        <begin position="542"/>
        <end position="553"/>
    </location>
</feature>
<dbReference type="STRING" id="3885.V7CUX1"/>
<dbReference type="GO" id="GO:0003677">
    <property type="term" value="F:DNA binding"/>
    <property type="evidence" value="ECO:0007669"/>
    <property type="project" value="UniProtKB-KW"/>
</dbReference>
<evidence type="ECO:0000256" key="5">
    <source>
        <dbReference type="ARBA" id="ARBA00023242"/>
    </source>
</evidence>
<keyword evidence="6" id="KW-0175">Coiled coil</keyword>
<dbReference type="Pfam" id="PF00170">
    <property type="entry name" value="bZIP_1"/>
    <property type="match status" value="1"/>
</dbReference>
<organism evidence="9 10">
    <name type="scientific">Phaseolus vulgaris</name>
    <name type="common">Kidney bean</name>
    <name type="synonym">French bean</name>
    <dbReference type="NCBI Taxonomy" id="3885"/>
    <lineage>
        <taxon>Eukaryota</taxon>
        <taxon>Viridiplantae</taxon>
        <taxon>Streptophyta</taxon>
        <taxon>Embryophyta</taxon>
        <taxon>Tracheophyta</taxon>
        <taxon>Spermatophyta</taxon>
        <taxon>Magnoliopsida</taxon>
        <taxon>eudicotyledons</taxon>
        <taxon>Gunneridae</taxon>
        <taxon>Pentapetalae</taxon>
        <taxon>rosids</taxon>
        <taxon>fabids</taxon>
        <taxon>Fabales</taxon>
        <taxon>Fabaceae</taxon>
        <taxon>Papilionoideae</taxon>
        <taxon>50 kb inversion clade</taxon>
        <taxon>NPAAA clade</taxon>
        <taxon>indigoferoid/millettioid clade</taxon>
        <taxon>Phaseoleae</taxon>
        <taxon>Phaseolus</taxon>
    </lineage>
</organism>
<evidence type="ECO:0000313" key="9">
    <source>
        <dbReference type="EMBL" id="ESW32686.1"/>
    </source>
</evidence>
<feature type="region of interest" description="Disordered" evidence="7">
    <location>
        <begin position="53"/>
        <end position="211"/>
    </location>
</feature>
<accession>V7CUX1</accession>
<dbReference type="InterPro" id="IPR046347">
    <property type="entry name" value="bZIP_sf"/>
</dbReference>
<evidence type="ECO:0000313" key="10">
    <source>
        <dbReference type="Proteomes" id="UP000000226"/>
    </source>
</evidence>
<dbReference type="OrthoDB" id="1435597at2759"/>
<dbReference type="OMA" id="KRESEWS"/>
<comment type="subcellular location">
    <subcellularLocation>
        <location evidence="1">Nucleus</location>
    </subcellularLocation>
</comment>
<dbReference type="Gramene" id="ESW32686">
    <property type="protein sequence ID" value="ESW32686"/>
    <property type="gene ID" value="PHAVU_001G009000g"/>
</dbReference>
<feature type="compositionally biased region" description="Polar residues" evidence="7">
    <location>
        <begin position="76"/>
        <end position="88"/>
    </location>
</feature>
<dbReference type="CDD" id="cd14703">
    <property type="entry name" value="bZIP_plant_RF2"/>
    <property type="match status" value="1"/>
</dbReference>
<feature type="compositionally biased region" description="Basic and acidic residues" evidence="7">
    <location>
        <begin position="305"/>
        <end position="317"/>
    </location>
</feature>
<evidence type="ECO:0000256" key="6">
    <source>
        <dbReference type="SAM" id="Coils"/>
    </source>
</evidence>
<evidence type="ECO:0000256" key="4">
    <source>
        <dbReference type="ARBA" id="ARBA00023163"/>
    </source>
</evidence>
<name>V7CUX1_PHAVU</name>
<feature type="compositionally biased region" description="Polar residues" evidence="7">
    <location>
        <begin position="354"/>
        <end position="374"/>
    </location>
</feature>
<evidence type="ECO:0000259" key="8">
    <source>
        <dbReference type="PROSITE" id="PS50217"/>
    </source>
</evidence>
<dbReference type="PANTHER" id="PTHR13690">
    <property type="entry name" value="TRANSCRIPTION FACTOR POSF21-RELATED"/>
    <property type="match status" value="1"/>
</dbReference>
<keyword evidence="10" id="KW-1185">Reference proteome</keyword>
<feature type="region of interest" description="Disordered" evidence="7">
    <location>
        <begin position="539"/>
        <end position="560"/>
    </location>
</feature>
<protein>
    <recommendedName>
        <fullName evidence="8">BZIP domain-containing protein</fullName>
    </recommendedName>
</protein>
<keyword evidence="2" id="KW-0805">Transcription regulation</keyword>
<dbReference type="PANTHER" id="PTHR13690:SF111">
    <property type="entry name" value="BZIP TRANSCRIPTION FACTOR"/>
    <property type="match status" value="1"/>
</dbReference>
<feature type="region of interest" description="Disordered" evidence="7">
    <location>
        <begin position="267"/>
        <end position="378"/>
    </location>
</feature>
<dbReference type="SUPFAM" id="SSF57959">
    <property type="entry name" value="Leucine zipper domain"/>
    <property type="match status" value="1"/>
</dbReference>